<organism evidence="3 4">
    <name type="scientific">Candidatus Nitrospira allomarina</name>
    <dbReference type="NCBI Taxonomy" id="3020900"/>
    <lineage>
        <taxon>Bacteria</taxon>
        <taxon>Pseudomonadati</taxon>
        <taxon>Nitrospirota</taxon>
        <taxon>Nitrospiria</taxon>
        <taxon>Nitrospirales</taxon>
        <taxon>Nitrospiraceae</taxon>
        <taxon>Nitrospira</taxon>
    </lineage>
</organism>
<dbReference type="GO" id="GO:0006304">
    <property type="term" value="P:DNA modification"/>
    <property type="evidence" value="ECO:0007669"/>
    <property type="project" value="InterPro"/>
</dbReference>
<dbReference type="PANTHER" id="PTHR47396">
    <property type="entry name" value="TYPE I RESTRICTION ENZYME ECOKI R PROTEIN"/>
    <property type="match status" value="1"/>
</dbReference>
<dbReference type="Pfam" id="PF00271">
    <property type="entry name" value="Helicase_C"/>
    <property type="match status" value="1"/>
</dbReference>
<feature type="domain" description="Helicase ATP-binding" evidence="2">
    <location>
        <begin position="371"/>
        <end position="528"/>
    </location>
</feature>
<feature type="coiled-coil region" evidence="1">
    <location>
        <begin position="161"/>
        <end position="202"/>
    </location>
</feature>
<dbReference type="Proteomes" id="UP001302719">
    <property type="component" value="Chromosome"/>
</dbReference>
<accession>A0AA96GAD3</accession>
<dbReference type="CDD" id="cd18032">
    <property type="entry name" value="DEXHc_RE_I_III_res"/>
    <property type="match status" value="1"/>
</dbReference>
<dbReference type="InterPro" id="IPR050742">
    <property type="entry name" value="Helicase_Restrict-Modif_Enz"/>
</dbReference>
<dbReference type="RefSeq" id="WP_312640107.1">
    <property type="nucleotide sequence ID" value="NZ_CP116967.1"/>
</dbReference>
<dbReference type="InterPro" id="IPR014001">
    <property type="entry name" value="Helicase_ATP-bd"/>
</dbReference>
<protein>
    <submittedName>
        <fullName evidence="3">DEAD/DEAH box helicase family protein</fullName>
    </submittedName>
</protein>
<dbReference type="Pfam" id="PF04851">
    <property type="entry name" value="ResIII"/>
    <property type="match status" value="1"/>
</dbReference>
<dbReference type="InterPro" id="IPR001650">
    <property type="entry name" value="Helicase_C-like"/>
</dbReference>
<evidence type="ECO:0000256" key="1">
    <source>
        <dbReference type="SAM" id="Coils"/>
    </source>
</evidence>
<dbReference type="AlphaFoldDB" id="A0AA96GAD3"/>
<keyword evidence="3" id="KW-0547">Nucleotide-binding</keyword>
<dbReference type="Gene3D" id="3.40.50.300">
    <property type="entry name" value="P-loop containing nucleotide triphosphate hydrolases"/>
    <property type="match status" value="2"/>
</dbReference>
<dbReference type="GO" id="GO:0016787">
    <property type="term" value="F:hydrolase activity"/>
    <property type="evidence" value="ECO:0007669"/>
    <property type="project" value="InterPro"/>
</dbReference>
<name>A0AA96GAD3_9BACT</name>
<keyword evidence="3" id="KW-0378">Hydrolase</keyword>
<dbReference type="Pfam" id="PF13643">
    <property type="entry name" value="DUF4145"/>
    <property type="match status" value="1"/>
</dbReference>
<keyword evidence="4" id="KW-1185">Reference proteome</keyword>
<dbReference type="InterPro" id="IPR025285">
    <property type="entry name" value="DUF4145"/>
</dbReference>
<dbReference type="SUPFAM" id="SSF52540">
    <property type="entry name" value="P-loop containing nucleoside triphosphate hydrolases"/>
    <property type="match status" value="2"/>
</dbReference>
<dbReference type="KEGG" id="nall:PP769_11030"/>
<keyword evidence="3" id="KW-0347">Helicase</keyword>
<dbReference type="InterPro" id="IPR013670">
    <property type="entry name" value="EcoEI_R_C_dom"/>
</dbReference>
<dbReference type="PROSITE" id="PS51192">
    <property type="entry name" value="HELICASE_ATP_BIND_1"/>
    <property type="match status" value="1"/>
</dbReference>
<dbReference type="InterPro" id="IPR027417">
    <property type="entry name" value="P-loop_NTPase"/>
</dbReference>
<dbReference type="CDD" id="cd18799">
    <property type="entry name" value="SF2_C_EcoAI-like"/>
    <property type="match status" value="1"/>
</dbReference>
<dbReference type="SMART" id="SM00487">
    <property type="entry name" value="DEXDc"/>
    <property type="match status" value="1"/>
</dbReference>
<gene>
    <name evidence="3" type="ORF">PP769_11030</name>
</gene>
<dbReference type="Gene3D" id="3.90.1570.30">
    <property type="match status" value="1"/>
</dbReference>
<dbReference type="GO" id="GO:0004386">
    <property type="term" value="F:helicase activity"/>
    <property type="evidence" value="ECO:0007669"/>
    <property type="project" value="UniProtKB-KW"/>
</dbReference>
<dbReference type="PANTHER" id="PTHR47396:SF1">
    <property type="entry name" value="ATP-DEPENDENT HELICASE IRC3-RELATED"/>
    <property type="match status" value="1"/>
</dbReference>
<dbReference type="Pfam" id="PF08463">
    <property type="entry name" value="EcoEI_R_C"/>
    <property type="match status" value="1"/>
</dbReference>
<dbReference type="GO" id="GO:0003677">
    <property type="term" value="F:DNA binding"/>
    <property type="evidence" value="ECO:0007669"/>
    <property type="project" value="InterPro"/>
</dbReference>
<dbReference type="InterPro" id="IPR006935">
    <property type="entry name" value="Helicase/UvrB_N"/>
</dbReference>
<evidence type="ECO:0000313" key="3">
    <source>
        <dbReference type="EMBL" id="WNM56515.1"/>
    </source>
</evidence>
<dbReference type="GO" id="GO:0005524">
    <property type="term" value="F:ATP binding"/>
    <property type="evidence" value="ECO:0007669"/>
    <property type="project" value="InterPro"/>
</dbReference>
<dbReference type="GO" id="GO:0005829">
    <property type="term" value="C:cytosol"/>
    <property type="evidence" value="ECO:0007669"/>
    <property type="project" value="TreeGrafter"/>
</dbReference>
<dbReference type="EMBL" id="CP116967">
    <property type="protein sequence ID" value="WNM56515.1"/>
    <property type="molecule type" value="Genomic_DNA"/>
</dbReference>
<proteinExistence type="predicted"/>
<sequence length="1129" mass="127849">MSQFAFLQAEFSPVFEHARKAENAALNDPRAACFYARLALETAVKWMYAHDRTLRSPYDNALSALIHEGTFRGLVGNALVTKARIIKDLGNRAVHDTRPVAGQAATTALRELFHFSYWLVRTYAKGAKPEAGRQFSPDSLPKTAQIEVTTLARLQAVGKDYAEKTKAHEQAEAARIQTEQQRAALETEIARLQAEIAAVKQANQAAPDTHDYNEAQTRDAFIDLLLHEAGWTLDQERDREFPITGMPNNTGEGFVDYVLWGDDSKPLALVEAKRTKRDPRVGQQQAKLYADCLESQFGRRPVIFYTNGYEHWLWDDASYPPRSVQGFLKKDELLLLHQRKNTKKSLASVEIETGIVERFYQTRAIRRVGEAFEKENQRKALLVMATGSGKTRTVIALIDQLMRANLVKRALFLADRVALVRQAVGAFKTHLPYAAPVNLVTDKATEGRVYVSTYPTMVGLIDEVQNGVRRFGPGHFDLIVIDEAHRSVYRKYRAIFDYFDSLLVGLTATPRAEIDRDTYSLFELERGVPTDSYDLDEAVADGYLVPPKAVSVPLKFQREGIKYDDLSEEEKEEWDALEWSEDGTVPARVDASAINKWLFNADTVDKVLEHVMTHGLKVEDGDRLGKTIIFAKNHDHAVFIAERFDANYPHLKGHFARVIDFQTEYAQSLIDDFSNPSRAPHIAISVDMLDTGIDIPEVINLVFFKIVRSKTKFWQMIGRGTRLRPDLFGPGQHKEHFLVFDFCQNFEFFNQNPAVTDGALGVSLSEKLFKTRVELIGEIDQTNLETDIEPLIALRKSLSDRLFDEVENMSLDNFIVRPKRRFVEKFQVKKAWEDLTPEARAELTEHIAGLPSALVDDDLAAKQFDYLILMAQLVVLRTDPGFVKLQSRIMDIASQLEELSNVPMVAAEMALILEVQTDEYWQGINLPILETLRRRLRGLVKLIEPAARKIVYTDFEDEIGAGMVVDLPIAGSGTDKTRFLMKVRHFLSQHQDHISIQKLKRNEQLTQQDLSELERIFIDEGVGADDDLRRIRAEGGLGIFIRTLAGLDREAAKRALTKFMDGRTLTANQIGFVDLIIEHLTERGIMDPRRLYESPFTDIDDQGVSGLFPNNDVKALIEVLDDVRQRAVA</sequence>
<evidence type="ECO:0000259" key="2">
    <source>
        <dbReference type="PROSITE" id="PS51192"/>
    </source>
</evidence>
<reference evidence="3 4" key="1">
    <citation type="submission" date="2023-01" db="EMBL/GenBank/DDBJ databases">
        <title>Cultivation and genomic characterization of new, ubiquitous marine nitrite-oxidizing bacteria from the Nitrospirales.</title>
        <authorList>
            <person name="Mueller A.J."/>
            <person name="Daebeler A."/>
            <person name="Herbold C.W."/>
            <person name="Kirkegaard R.H."/>
            <person name="Daims H."/>
        </authorList>
    </citation>
    <scope>NUCLEOTIDE SEQUENCE [LARGE SCALE GENOMIC DNA]</scope>
    <source>
        <strain evidence="3 4">VA</strain>
    </source>
</reference>
<keyword evidence="1" id="KW-0175">Coiled coil</keyword>
<keyword evidence="3" id="KW-0067">ATP-binding</keyword>
<evidence type="ECO:0000313" key="4">
    <source>
        <dbReference type="Proteomes" id="UP001302719"/>
    </source>
</evidence>